<feature type="site" description="Deprotonates C-terminal active site Cys" evidence="3">
    <location>
        <position position="26"/>
    </location>
</feature>
<keyword evidence="4" id="KW-0676">Redox-active center</keyword>
<dbReference type="Pfam" id="PF00085">
    <property type="entry name" value="Thioredoxin"/>
    <property type="match status" value="1"/>
</dbReference>
<dbReference type="SUPFAM" id="SSF52833">
    <property type="entry name" value="Thioredoxin-like"/>
    <property type="match status" value="1"/>
</dbReference>
<feature type="site" description="Contributes to redox potential value" evidence="3">
    <location>
        <position position="34"/>
    </location>
</feature>
<dbReference type="PIRSF" id="PIRSF000077">
    <property type="entry name" value="Thioredoxin"/>
    <property type="match status" value="1"/>
</dbReference>
<feature type="domain" description="Thioredoxin" evidence="5">
    <location>
        <begin position="1"/>
        <end position="105"/>
    </location>
</feature>
<dbReference type="PANTHER" id="PTHR46115">
    <property type="entry name" value="THIOREDOXIN-LIKE PROTEIN 1"/>
    <property type="match status" value="1"/>
</dbReference>
<evidence type="ECO:0000259" key="5">
    <source>
        <dbReference type="PROSITE" id="PS51352"/>
    </source>
</evidence>
<keyword evidence="1 4" id="KW-1015">Disulfide bond</keyword>
<protein>
    <recommendedName>
        <fullName evidence="2">Thioredoxin</fullName>
    </recommendedName>
</protein>
<dbReference type="Gene3D" id="3.40.30.10">
    <property type="entry name" value="Glutaredoxin"/>
    <property type="match status" value="1"/>
</dbReference>
<evidence type="ECO:0000256" key="2">
    <source>
        <dbReference type="PIRNR" id="PIRNR000077"/>
    </source>
</evidence>
<feature type="disulfide bond" description="Redox-active" evidence="4">
    <location>
        <begin position="32"/>
        <end position="35"/>
    </location>
</feature>
<dbReference type="AlphaFoldDB" id="A0A7S4IRV0"/>
<dbReference type="InterPro" id="IPR017937">
    <property type="entry name" value="Thioredoxin_CS"/>
</dbReference>
<dbReference type="InterPro" id="IPR013766">
    <property type="entry name" value="Thioredoxin_domain"/>
</dbReference>
<dbReference type="GO" id="GO:0015035">
    <property type="term" value="F:protein-disulfide reductase activity"/>
    <property type="evidence" value="ECO:0007669"/>
    <property type="project" value="InterPro"/>
</dbReference>
<gene>
    <name evidence="6" type="ORF">OAUR00152_LOCUS14430</name>
</gene>
<name>A0A7S4IRV0_9STRA</name>
<dbReference type="InterPro" id="IPR005746">
    <property type="entry name" value="Thioredoxin"/>
</dbReference>
<dbReference type="FunFam" id="3.40.30.10:FF:000245">
    <property type="entry name" value="Thioredoxin"/>
    <property type="match status" value="1"/>
</dbReference>
<evidence type="ECO:0000256" key="1">
    <source>
        <dbReference type="ARBA" id="ARBA00023157"/>
    </source>
</evidence>
<dbReference type="PRINTS" id="PR00421">
    <property type="entry name" value="THIOREDOXIN"/>
</dbReference>
<reference evidence="6" key="1">
    <citation type="submission" date="2021-01" db="EMBL/GenBank/DDBJ databases">
        <authorList>
            <person name="Corre E."/>
            <person name="Pelletier E."/>
            <person name="Niang G."/>
            <person name="Scheremetjew M."/>
            <person name="Finn R."/>
            <person name="Kale V."/>
            <person name="Holt S."/>
            <person name="Cochrane G."/>
            <person name="Meng A."/>
            <person name="Brown T."/>
            <person name="Cohen L."/>
        </authorList>
    </citation>
    <scope>NUCLEOTIDE SEQUENCE</scope>
    <source>
        <strain evidence="6">Isolate 1302-5</strain>
    </source>
</reference>
<evidence type="ECO:0000256" key="4">
    <source>
        <dbReference type="PIRSR" id="PIRSR000077-4"/>
    </source>
</evidence>
<feature type="site" description="Contributes to redox potential value" evidence="3">
    <location>
        <position position="33"/>
    </location>
</feature>
<proteinExistence type="inferred from homology"/>
<dbReference type="PROSITE" id="PS51352">
    <property type="entry name" value="THIOREDOXIN_2"/>
    <property type="match status" value="1"/>
</dbReference>
<evidence type="ECO:0000313" key="6">
    <source>
        <dbReference type="EMBL" id="CAE2237452.1"/>
    </source>
</evidence>
<dbReference type="InterPro" id="IPR036249">
    <property type="entry name" value="Thioredoxin-like_sf"/>
</dbReference>
<accession>A0A7S4IRV0</accession>
<sequence>MVRFVETEEEWAELMEKSKTNLVVVDFTASWCGPCKAIGPHFEKMAEETPGAIFVKVDVDEAEEIAAECGIQAMPTFQFYKNGEKIDELRGGKLEVLKAKVAKHA</sequence>
<dbReference type="CDD" id="cd02947">
    <property type="entry name" value="TRX_family"/>
    <property type="match status" value="1"/>
</dbReference>
<feature type="active site" description="Nucleophile" evidence="3">
    <location>
        <position position="35"/>
    </location>
</feature>
<organism evidence="6">
    <name type="scientific">Odontella aurita</name>
    <dbReference type="NCBI Taxonomy" id="265563"/>
    <lineage>
        <taxon>Eukaryota</taxon>
        <taxon>Sar</taxon>
        <taxon>Stramenopiles</taxon>
        <taxon>Ochrophyta</taxon>
        <taxon>Bacillariophyta</taxon>
        <taxon>Mediophyceae</taxon>
        <taxon>Biddulphiophycidae</taxon>
        <taxon>Eupodiscales</taxon>
        <taxon>Odontellaceae</taxon>
        <taxon>Odontella</taxon>
    </lineage>
</organism>
<dbReference type="PROSITE" id="PS00194">
    <property type="entry name" value="THIOREDOXIN_1"/>
    <property type="match status" value="1"/>
</dbReference>
<feature type="active site" description="Nucleophile" evidence="3">
    <location>
        <position position="32"/>
    </location>
</feature>
<dbReference type="EMBL" id="HBKQ01021288">
    <property type="protein sequence ID" value="CAE2237452.1"/>
    <property type="molecule type" value="Transcribed_RNA"/>
</dbReference>
<comment type="similarity">
    <text evidence="2">Belongs to the thioredoxin family.</text>
</comment>
<evidence type="ECO:0000256" key="3">
    <source>
        <dbReference type="PIRSR" id="PIRSR000077-1"/>
    </source>
</evidence>